<dbReference type="Pfam" id="PF05938">
    <property type="entry name" value="Self-incomp_S1"/>
    <property type="match status" value="1"/>
</dbReference>
<organism evidence="7 8">
    <name type="scientific">Ilex paraguariensis</name>
    <name type="common">yerba mate</name>
    <dbReference type="NCBI Taxonomy" id="185542"/>
    <lineage>
        <taxon>Eukaryota</taxon>
        <taxon>Viridiplantae</taxon>
        <taxon>Streptophyta</taxon>
        <taxon>Embryophyta</taxon>
        <taxon>Tracheophyta</taxon>
        <taxon>Spermatophyta</taxon>
        <taxon>Magnoliopsida</taxon>
        <taxon>eudicotyledons</taxon>
        <taxon>Gunneridae</taxon>
        <taxon>Pentapetalae</taxon>
        <taxon>asterids</taxon>
        <taxon>campanulids</taxon>
        <taxon>Aquifoliales</taxon>
        <taxon>Aquifoliaceae</taxon>
        <taxon>Ilex</taxon>
    </lineage>
</organism>
<dbReference type="GO" id="GO:0060320">
    <property type="term" value="P:rejection of self pollen"/>
    <property type="evidence" value="ECO:0007669"/>
    <property type="project" value="UniProtKB-KW"/>
</dbReference>
<comment type="subcellular location">
    <subcellularLocation>
        <location evidence="1 6">Secreted</location>
    </subcellularLocation>
</comment>
<feature type="signal peptide" evidence="6">
    <location>
        <begin position="1"/>
        <end position="20"/>
    </location>
</feature>
<keyword evidence="5 6" id="KW-0732">Signal</keyword>
<dbReference type="AlphaFoldDB" id="A0ABC8V332"/>
<dbReference type="GO" id="GO:0005576">
    <property type="term" value="C:extracellular region"/>
    <property type="evidence" value="ECO:0007669"/>
    <property type="project" value="UniProtKB-SubCell"/>
</dbReference>
<comment type="caution">
    <text evidence="7">The sequence shown here is derived from an EMBL/GenBank/DDBJ whole genome shotgun (WGS) entry which is preliminary data.</text>
</comment>
<name>A0ABC8V332_9AQUA</name>
<comment type="similarity">
    <text evidence="2 6">Belongs to the plant self-incompatibility (S1) protein family.</text>
</comment>
<evidence type="ECO:0000256" key="2">
    <source>
        <dbReference type="ARBA" id="ARBA00005581"/>
    </source>
</evidence>
<evidence type="ECO:0000256" key="3">
    <source>
        <dbReference type="ARBA" id="ARBA00022471"/>
    </source>
</evidence>
<evidence type="ECO:0000313" key="7">
    <source>
        <dbReference type="EMBL" id="CAK9187743.1"/>
    </source>
</evidence>
<keyword evidence="3 6" id="KW-0713">Self-incompatibility</keyword>
<sequence>MKFFIILTVLFGVFCTMNEAIPVKTFLRVQNQLGGPNLTIHCSSSEDDLGIHVLVNDMYFDWHFRPNVWGSTKFKCDLQWEHGSGTYTVYKNDYVQLCPVHCYWYVKPEGPCLQSDEPDRQFCSPWQGSEAKRFGELDSGGDMVEETIVQDIRNSHFP</sequence>
<dbReference type="PANTHER" id="PTHR31232">
    <property type="match status" value="1"/>
</dbReference>
<dbReference type="PANTHER" id="PTHR31232:SF155">
    <property type="entry name" value="PLANT SELF-INCOMPATIBILITY PROTEIN S1 FAMILY"/>
    <property type="match status" value="1"/>
</dbReference>
<accession>A0ABC8V332</accession>
<dbReference type="Proteomes" id="UP001642360">
    <property type="component" value="Unassembled WGS sequence"/>
</dbReference>
<evidence type="ECO:0000256" key="5">
    <source>
        <dbReference type="ARBA" id="ARBA00022729"/>
    </source>
</evidence>
<evidence type="ECO:0000313" key="8">
    <source>
        <dbReference type="Proteomes" id="UP001642360"/>
    </source>
</evidence>
<dbReference type="InterPro" id="IPR010264">
    <property type="entry name" value="Self-incomp_S1"/>
</dbReference>
<reference evidence="7 8" key="1">
    <citation type="submission" date="2024-02" db="EMBL/GenBank/DDBJ databases">
        <authorList>
            <person name="Vignale AGUSTIN F."/>
            <person name="Sosa J E."/>
            <person name="Modenutti C."/>
        </authorList>
    </citation>
    <scope>NUCLEOTIDE SEQUENCE [LARGE SCALE GENOMIC DNA]</scope>
</reference>
<proteinExistence type="inferred from homology"/>
<keyword evidence="4 6" id="KW-0964">Secreted</keyword>
<gene>
    <name evidence="7" type="ORF">ILEXP_LOCUS58332</name>
</gene>
<evidence type="ECO:0000256" key="1">
    <source>
        <dbReference type="ARBA" id="ARBA00004613"/>
    </source>
</evidence>
<feature type="chain" id="PRO_5044526168" description="S-protein homolog" evidence="6">
    <location>
        <begin position="21"/>
        <end position="158"/>
    </location>
</feature>
<protein>
    <recommendedName>
        <fullName evidence="6">S-protein homolog</fullName>
    </recommendedName>
</protein>
<dbReference type="EMBL" id="CAUOFW020010113">
    <property type="protein sequence ID" value="CAK9187743.1"/>
    <property type="molecule type" value="Genomic_DNA"/>
</dbReference>
<evidence type="ECO:0000256" key="4">
    <source>
        <dbReference type="ARBA" id="ARBA00022525"/>
    </source>
</evidence>
<keyword evidence="8" id="KW-1185">Reference proteome</keyword>
<evidence type="ECO:0000256" key="6">
    <source>
        <dbReference type="RuleBase" id="RU367044"/>
    </source>
</evidence>